<name>A0A0L0FPE6_9EUKA</name>
<reference evidence="2 3" key="1">
    <citation type="submission" date="2011-02" db="EMBL/GenBank/DDBJ databases">
        <title>The Genome Sequence of Sphaeroforma arctica JP610.</title>
        <authorList>
            <consortium name="The Broad Institute Genome Sequencing Platform"/>
            <person name="Russ C."/>
            <person name="Cuomo C."/>
            <person name="Young S.K."/>
            <person name="Zeng Q."/>
            <person name="Gargeya S."/>
            <person name="Alvarado L."/>
            <person name="Berlin A."/>
            <person name="Chapman S.B."/>
            <person name="Chen Z."/>
            <person name="Freedman E."/>
            <person name="Gellesch M."/>
            <person name="Goldberg J."/>
            <person name="Griggs A."/>
            <person name="Gujja S."/>
            <person name="Heilman E."/>
            <person name="Heiman D."/>
            <person name="Howarth C."/>
            <person name="Mehta T."/>
            <person name="Neiman D."/>
            <person name="Pearson M."/>
            <person name="Roberts A."/>
            <person name="Saif S."/>
            <person name="Shea T."/>
            <person name="Shenoy N."/>
            <person name="Sisk P."/>
            <person name="Stolte C."/>
            <person name="Sykes S."/>
            <person name="White J."/>
            <person name="Yandava C."/>
            <person name="Burger G."/>
            <person name="Gray M.W."/>
            <person name="Holland P.W.H."/>
            <person name="King N."/>
            <person name="Lang F.B.F."/>
            <person name="Roger A.J."/>
            <person name="Ruiz-Trillo I."/>
            <person name="Haas B."/>
            <person name="Nusbaum C."/>
            <person name="Birren B."/>
        </authorList>
    </citation>
    <scope>NUCLEOTIDE SEQUENCE [LARGE SCALE GENOMIC DNA]</scope>
    <source>
        <strain evidence="2 3">JP610</strain>
    </source>
</reference>
<dbReference type="RefSeq" id="XP_014152293.1">
    <property type="nucleotide sequence ID" value="XM_014296818.1"/>
</dbReference>
<evidence type="ECO:0000313" key="3">
    <source>
        <dbReference type="Proteomes" id="UP000054560"/>
    </source>
</evidence>
<dbReference type="GeneID" id="25909674"/>
<sequence>MIYHQFLFGPTPSNSIGYCLSTDKCQPPEDKSDQTTTESDTMQEDDVTQATPKQGAVSNVNGASHMMMNKLTGSKEKKAYPQEH</sequence>
<accession>A0A0L0FPE6</accession>
<dbReference type="AlphaFoldDB" id="A0A0L0FPE6"/>
<evidence type="ECO:0000313" key="2">
    <source>
        <dbReference type="EMBL" id="KNC78391.1"/>
    </source>
</evidence>
<feature type="region of interest" description="Disordered" evidence="1">
    <location>
        <begin position="19"/>
        <end position="84"/>
    </location>
</feature>
<feature type="compositionally biased region" description="Basic and acidic residues" evidence="1">
    <location>
        <begin position="73"/>
        <end position="84"/>
    </location>
</feature>
<gene>
    <name evidence="2" type="ORF">SARC_09170</name>
</gene>
<organism evidence="2 3">
    <name type="scientific">Sphaeroforma arctica JP610</name>
    <dbReference type="NCBI Taxonomy" id="667725"/>
    <lineage>
        <taxon>Eukaryota</taxon>
        <taxon>Ichthyosporea</taxon>
        <taxon>Ichthyophonida</taxon>
        <taxon>Sphaeroforma</taxon>
    </lineage>
</organism>
<keyword evidence="3" id="KW-1185">Reference proteome</keyword>
<protein>
    <submittedName>
        <fullName evidence="2">Uncharacterized protein</fullName>
    </submittedName>
</protein>
<evidence type="ECO:0000256" key="1">
    <source>
        <dbReference type="SAM" id="MobiDB-lite"/>
    </source>
</evidence>
<dbReference type="Proteomes" id="UP000054560">
    <property type="component" value="Unassembled WGS sequence"/>
</dbReference>
<proteinExistence type="predicted"/>
<feature type="compositionally biased region" description="Polar residues" evidence="1">
    <location>
        <begin position="48"/>
        <end position="62"/>
    </location>
</feature>
<dbReference type="EMBL" id="KQ242497">
    <property type="protein sequence ID" value="KNC78391.1"/>
    <property type="molecule type" value="Genomic_DNA"/>
</dbReference>